<dbReference type="RefSeq" id="XP_008717811.1">
    <property type="nucleotide sequence ID" value="XM_008719589.1"/>
</dbReference>
<proteinExistence type="predicted"/>
<dbReference type="GeneID" id="19972587"/>
<name>W2RYX4_CYPE1</name>
<reference evidence="1 2" key="1">
    <citation type="submission" date="2013-03" db="EMBL/GenBank/DDBJ databases">
        <title>The Genome Sequence of Phialophora europaea CBS 101466.</title>
        <authorList>
            <consortium name="The Broad Institute Genomics Platform"/>
            <person name="Cuomo C."/>
            <person name="de Hoog S."/>
            <person name="Gorbushina A."/>
            <person name="Walker B."/>
            <person name="Young S.K."/>
            <person name="Zeng Q."/>
            <person name="Gargeya S."/>
            <person name="Fitzgerald M."/>
            <person name="Haas B."/>
            <person name="Abouelleil A."/>
            <person name="Allen A.W."/>
            <person name="Alvarado L."/>
            <person name="Arachchi H.M."/>
            <person name="Berlin A.M."/>
            <person name="Chapman S.B."/>
            <person name="Gainer-Dewar J."/>
            <person name="Goldberg J."/>
            <person name="Griggs A."/>
            <person name="Gujja S."/>
            <person name="Hansen M."/>
            <person name="Howarth C."/>
            <person name="Imamovic A."/>
            <person name="Ireland A."/>
            <person name="Larimer J."/>
            <person name="McCowan C."/>
            <person name="Murphy C."/>
            <person name="Pearson M."/>
            <person name="Poon T.W."/>
            <person name="Priest M."/>
            <person name="Roberts A."/>
            <person name="Saif S."/>
            <person name="Shea T."/>
            <person name="Sisk P."/>
            <person name="Sykes S."/>
            <person name="Wortman J."/>
            <person name="Nusbaum C."/>
            <person name="Birren B."/>
        </authorList>
    </citation>
    <scope>NUCLEOTIDE SEQUENCE [LARGE SCALE GENOMIC DNA]</scope>
    <source>
        <strain evidence="1 2">CBS 101466</strain>
    </source>
</reference>
<evidence type="ECO:0000313" key="1">
    <source>
        <dbReference type="EMBL" id="ETN40968.1"/>
    </source>
</evidence>
<dbReference type="EMBL" id="KB822720">
    <property type="protein sequence ID" value="ETN40968.1"/>
    <property type="molecule type" value="Genomic_DNA"/>
</dbReference>
<gene>
    <name evidence="1" type="ORF">HMPREF1541_05248</name>
</gene>
<feature type="non-terminal residue" evidence="1">
    <location>
        <position position="1"/>
    </location>
</feature>
<dbReference type="AlphaFoldDB" id="W2RYX4"/>
<keyword evidence="2" id="KW-1185">Reference proteome</keyword>
<evidence type="ECO:0000313" key="2">
    <source>
        <dbReference type="Proteomes" id="UP000030752"/>
    </source>
</evidence>
<sequence length="43" mass="4982">SKATTNTAWHIDDYQRLLRNIFISLQPRIVHSVTRSSILSRVS</sequence>
<organism evidence="1 2">
    <name type="scientific">Cyphellophora europaea (strain CBS 101466)</name>
    <name type="common">Phialophora europaea</name>
    <dbReference type="NCBI Taxonomy" id="1220924"/>
    <lineage>
        <taxon>Eukaryota</taxon>
        <taxon>Fungi</taxon>
        <taxon>Dikarya</taxon>
        <taxon>Ascomycota</taxon>
        <taxon>Pezizomycotina</taxon>
        <taxon>Eurotiomycetes</taxon>
        <taxon>Chaetothyriomycetidae</taxon>
        <taxon>Chaetothyriales</taxon>
        <taxon>Cyphellophoraceae</taxon>
        <taxon>Cyphellophora</taxon>
    </lineage>
</organism>
<accession>W2RYX4</accession>
<dbReference type="VEuPathDB" id="FungiDB:HMPREF1541_05248"/>
<dbReference type="InParanoid" id="W2RYX4"/>
<dbReference type="Proteomes" id="UP000030752">
    <property type="component" value="Unassembled WGS sequence"/>
</dbReference>
<protein>
    <submittedName>
        <fullName evidence="1">Uncharacterized protein</fullName>
    </submittedName>
</protein>
<dbReference type="HOGENOM" id="CLU_3244809_0_0_1"/>